<evidence type="ECO:0000313" key="6">
    <source>
        <dbReference type="EMBL" id="AGW83471.1"/>
    </source>
</evidence>
<evidence type="ECO:0000256" key="3">
    <source>
        <dbReference type="ARBA" id="ARBA00022989"/>
    </source>
</evidence>
<keyword evidence="2 5" id="KW-0812">Transmembrane</keyword>
<name>U3Q2K6_9BACT</name>
<evidence type="ECO:0000256" key="1">
    <source>
        <dbReference type="ARBA" id="ARBA00004141"/>
    </source>
</evidence>
<dbReference type="InterPro" id="IPR051598">
    <property type="entry name" value="TSUP/Inactive_protease-like"/>
</dbReference>
<evidence type="ECO:0000256" key="4">
    <source>
        <dbReference type="ARBA" id="ARBA00023136"/>
    </source>
</evidence>
<accession>U3Q2K6</accession>
<evidence type="ECO:0000256" key="2">
    <source>
        <dbReference type="ARBA" id="ARBA00022692"/>
    </source>
</evidence>
<keyword evidence="3 5" id="KW-1133">Transmembrane helix</keyword>
<dbReference type="Pfam" id="PF01925">
    <property type="entry name" value="TauE"/>
    <property type="match status" value="2"/>
</dbReference>
<dbReference type="PANTHER" id="PTHR43701">
    <property type="entry name" value="MEMBRANE TRANSPORTER PROTEIN MJ0441-RELATED"/>
    <property type="match status" value="1"/>
</dbReference>
<protein>
    <recommendedName>
        <fullName evidence="5">Probable membrane transporter protein</fullName>
    </recommendedName>
</protein>
<evidence type="ECO:0000256" key="5">
    <source>
        <dbReference type="RuleBase" id="RU363041"/>
    </source>
</evidence>
<dbReference type="EMBL" id="KF056863">
    <property type="protein sequence ID" value="AGW83471.1"/>
    <property type="molecule type" value="Genomic_DNA"/>
</dbReference>
<feature type="transmembrane region" description="Helical" evidence="5">
    <location>
        <begin position="139"/>
        <end position="159"/>
    </location>
</feature>
<dbReference type="PANTHER" id="PTHR43701:SF2">
    <property type="entry name" value="MEMBRANE TRANSPORTER PROTEIN YJNA-RELATED"/>
    <property type="match status" value="1"/>
</dbReference>
<dbReference type="AlphaFoldDB" id="U3Q2K6"/>
<gene>
    <name evidence="6" type="ORF">wt8.11</name>
</gene>
<keyword evidence="5" id="KW-1003">Cell membrane</keyword>
<comment type="similarity">
    <text evidence="5">Belongs to the 4-toluene sulfonate uptake permease (TSUP) (TC 2.A.102) family.</text>
</comment>
<keyword evidence="4 5" id="KW-0472">Membrane</keyword>
<feature type="transmembrane region" description="Helical" evidence="5">
    <location>
        <begin position="236"/>
        <end position="254"/>
    </location>
</feature>
<sequence>MISALKARGPRALVVFLAIGLVSGFMSGLFGVGGGTVIVPLLMTFALFGQKLASGTSGASIVLTAAVGVISYAAHGQVDWLAALLLAIGGVVGAPLGAQLLHRLSESVVRWVFVGFLVVVMASLFFIVPDRSAGVDITVWTGVALVAVGVVTGILSGLIGVGGGVIVVPVLILAFGSSDLVAKGTSLLMMIPTTLSGAWRNAKNRNIDVVAAGVVALATVVTTPLGAIVAGVVDPFLANILFVCFLVVIAAQMAQKAIRASRKKKED</sequence>
<feature type="transmembrane region" description="Helical" evidence="5">
    <location>
        <begin position="80"/>
        <end position="102"/>
    </location>
</feature>
<feature type="transmembrane region" description="Helical" evidence="5">
    <location>
        <begin position="52"/>
        <end position="73"/>
    </location>
</feature>
<comment type="subcellular location">
    <subcellularLocation>
        <location evidence="5">Cell membrane</location>
        <topology evidence="5">Multi-pass membrane protein</topology>
    </subcellularLocation>
    <subcellularLocation>
        <location evidence="1">Membrane</location>
        <topology evidence="1">Multi-pass membrane protein</topology>
    </subcellularLocation>
</comment>
<dbReference type="GO" id="GO:0005886">
    <property type="term" value="C:plasma membrane"/>
    <property type="evidence" value="ECO:0007669"/>
    <property type="project" value="UniProtKB-SubCell"/>
</dbReference>
<feature type="transmembrane region" description="Helical" evidence="5">
    <location>
        <begin position="108"/>
        <end position="127"/>
    </location>
</feature>
<organism evidence="6">
    <name type="scientific">uncultured bacterium WT8</name>
    <dbReference type="NCBI Taxonomy" id="1393214"/>
    <lineage>
        <taxon>Bacteria</taxon>
        <taxon>environmental samples</taxon>
    </lineage>
</organism>
<feature type="transmembrane region" description="Helical" evidence="5">
    <location>
        <begin position="209"/>
        <end position="230"/>
    </location>
</feature>
<proteinExistence type="inferred from homology"/>
<feature type="transmembrane region" description="Helical" evidence="5">
    <location>
        <begin position="12"/>
        <end position="32"/>
    </location>
</feature>
<reference evidence="6" key="1">
    <citation type="submission" date="2013-05" db="EMBL/GenBank/DDBJ databases">
        <authorList>
            <person name="Wang T."/>
            <person name="Qin Z.J."/>
        </authorList>
    </citation>
    <scope>NUCLEOTIDE SEQUENCE</scope>
</reference>
<feature type="transmembrane region" description="Helical" evidence="5">
    <location>
        <begin position="165"/>
        <end position="188"/>
    </location>
</feature>
<dbReference type="InterPro" id="IPR002781">
    <property type="entry name" value="TM_pro_TauE-like"/>
</dbReference>